<evidence type="ECO:0000313" key="3">
    <source>
        <dbReference type="EMBL" id="KAH0737546.1"/>
    </source>
</evidence>
<dbReference type="InterPro" id="IPR043128">
    <property type="entry name" value="Rev_trsase/Diguanyl_cyclase"/>
</dbReference>
<dbReference type="PANTHER" id="PTHR37984:SF5">
    <property type="entry name" value="PROTEIN NYNRIN-LIKE"/>
    <property type="match status" value="1"/>
</dbReference>
<sequence length="294" mass="32573">MPLPSSVKDVRAFLGLTGYYRHFVKGYAQLASPLTDLLKNDSFVWSDKASVAFAKLKEALGSVPVLFLPDFSKDFLVETDASGIGIGAVLCQDSRPIHSSAKNYLQGCKLLLLTIQPLKSLTSQVIQTPEQQRWLSKLIGYDFEIRFRPGKLNSAADALSCVPACFALSLAITEIALVDKLKALNKSNKELLALQQKLLNAPDFMSLFSFQEDLLLFKNCLASLAHFTDSLQIFIGLACDLIFISEFWTEINKLQGTHLAKSSTYHPQTDGQTESLNKCLEMYLRCFATDTPST</sequence>
<dbReference type="InterPro" id="IPR043502">
    <property type="entry name" value="DNA/RNA_pol_sf"/>
</dbReference>
<dbReference type="InterPro" id="IPR012337">
    <property type="entry name" value="RNaseH-like_sf"/>
</dbReference>
<gene>
    <name evidence="3" type="ORF">KY290_036251</name>
</gene>
<dbReference type="SUPFAM" id="SSF53098">
    <property type="entry name" value="Ribonuclease H-like"/>
    <property type="match status" value="1"/>
</dbReference>
<accession>A0ABQ7TS45</accession>
<keyword evidence="1" id="KW-0511">Multifunctional enzyme</keyword>
<dbReference type="Proteomes" id="UP000826656">
    <property type="component" value="Unassembled WGS sequence"/>
</dbReference>
<organism evidence="3 4">
    <name type="scientific">Solanum tuberosum</name>
    <name type="common">Potato</name>
    <dbReference type="NCBI Taxonomy" id="4113"/>
    <lineage>
        <taxon>Eukaryota</taxon>
        <taxon>Viridiplantae</taxon>
        <taxon>Streptophyta</taxon>
        <taxon>Embryophyta</taxon>
        <taxon>Tracheophyta</taxon>
        <taxon>Spermatophyta</taxon>
        <taxon>Magnoliopsida</taxon>
        <taxon>eudicotyledons</taxon>
        <taxon>Gunneridae</taxon>
        <taxon>Pentapetalae</taxon>
        <taxon>asterids</taxon>
        <taxon>lamiids</taxon>
        <taxon>Solanales</taxon>
        <taxon>Solanaceae</taxon>
        <taxon>Solanoideae</taxon>
        <taxon>Solaneae</taxon>
        <taxon>Solanum</taxon>
    </lineage>
</organism>
<dbReference type="Pfam" id="PF17919">
    <property type="entry name" value="RT_RNaseH_2"/>
    <property type="match status" value="1"/>
</dbReference>
<dbReference type="PANTHER" id="PTHR37984">
    <property type="entry name" value="PROTEIN CBG26694"/>
    <property type="match status" value="1"/>
</dbReference>
<dbReference type="Gene3D" id="3.30.420.10">
    <property type="entry name" value="Ribonuclease H-like superfamily/Ribonuclease H"/>
    <property type="match status" value="1"/>
</dbReference>
<proteinExistence type="predicted"/>
<dbReference type="EMBL" id="JAIVGD010000028">
    <property type="protein sequence ID" value="KAH0737546.1"/>
    <property type="molecule type" value="Genomic_DNA"/>
</dbReference>
<protein>
    <recommendedName>
        <fullName evidence="2">Reverse transcriptase/retrotransposon-derived protein RNase H-like domain-containing protein</fullName>
    </recommendedName>
</protein>
<dbReference type="SUPFAM" id="SSF56672">
    <property type="entry name" value="DNA/RNA polymerases"/>
    <property type="match status" value="1"/>
</dbReference>
<dbReference type="InterPro" id="IPR050951">
    <property type="entry name" value="Retrovirus_Pol_polyprotein"/>
</dbReference>
<name>A0ABQ7TS45_SOLTU</name>
<dbReference type="InterPro" id="IPR036397">
    <property type="entry name" value="RNaseH_sf"/>
</dbReference>
<feature type="domain" description="Reverse transcriptase/retrotransposon-derived protein RNase H-like" evidence="2">
    <location>
        <begin position="45"/>
        <end position="95"/>
    </location>
</feature>
<reference evidence="3 4" key="1">
    <citation type="journal article" date="2021" name="bioRxiv">
        <title>Chromosome-scale and haplotype-resolved genome assembly of a tetraploid potato cultivar.</title>
        <authorList>
            <person name="Sun H."/>
            <person name="Jiao W.-B."/>
            <person name="Krause K."/>
            <person name="Campoy J.A."/>
            <person name="Goel M."/>
            <person name="Folz-Donahue K."/>
            <person name="Kukat C."/>
            <person name="Huettel B."/>
            <person name="Schneeberger K."/>
        </authorList>
    </citation>
    <scope>NUCLEOTIDE SEQUENCE [LARGE SCALE GENOMIC DNA]</scope>
    <source>
        <strain evidence="3">SolTubOtavaFocal</strain>
        <tissue evidence="3">Leaves</tissue>
    </source>
</reference>
<comment type="caution">
    <text evidence="3">The sequence shown here is derived from an EMBL/GenBank/DDBJ whole genome shotgun (WGS) entry which is preliminary data.</text>
</comment>
<dbReference type="InterPro" id="IPR041577">
    <property type="entry name" value="RT_RNaseH_2"/>
</dbReference>
<dbReference type="Gene3D" id="3.30.70.270">
    <property type="match status" value="1"/>
</dbReference>
<keyword evidence="4" id="KW-1185">Reference proteome</keyword>
<evidence type="ECO:0000313" key="4">
    <source>
        <dbReference type="Proteomes" id="UP000826656"/>
    </source>
</evidence>
<evidence type="ECO:0000256" key="1">
    <source>
        <dbReference type="ARBA" id="ARBA00023268"/>
    </source>
</evidence>
<evidence type="ECO:0000259" key="2">
    <source>
        <dbReference type="Pfam" id="PF17919"/>
    </source>
</evidence>